<dbReference type="VEuPathDB" id="VectorBase:ASIC017724"/>
<comment type="subcellular location">
    <subcellularLocation>
        <location evidence="1">Secreted</location>
    </subcellularLocation>
</comment>
<dbReference type="PROSITE" id="PS50240">
    <property type="entry name" value="TRYPSIN_DOM"/>
    <property type="match status" value="5"/>
</dbReference>
<dbReference type="OMA" id="CAGDAQM"/>
<dbReference type="InterPro" id="IPR051333">
    <property type="entry name" value="CLIP_Serine_Protease"/>
</dbReference>
<feature type="domain" description="Peptidase S1" evidence="10">
    <location>
        <begin position="408"/>
        <end position="661"/>
    </location>
</feature>
<protein>
    <submittedName>
        <fullName evidence="11">AGAP009249-PA-like protein</fullName>
    </submittedName>
</protein>
<dbReference type="Gene3D" id="2.40.10.10">
    <property type="entry name" value="Trypsin-like serine proteases"/>
    <property type="match status" value="6"/>
</dbReference>
<dbReference type="EMBL" id="ATLV01023783">
    <property type="status" value="NOT_ANNOTATED_CDS"/>
    <property type="molecule type" value="Genomic_DNA"/>
</dbReference>
<evidence type="ECO:0000256" key="9">
    <source>
        <dbReference type="RuleBase" id="RU363034"/>
    </source>
</evidence>
<dbReference type="GO" id="GO:0004252">
    <property type="term" value="F:serine-type endopeptidase activity"/>
    <property type="evidence" value="ECO:0007669"/>
    <property type="project" value="InterPro"/>
</dbReference>
<dbReference type="Proteomes" id="UP000030765">
    <property type="component" value="Unassembled WGS sequence"/>
</dbReference>
<evidence type="ECO:0000256" key="4">
    <source>
        <dbReference type="ARBA" id="ARBA00022729"/>
    </source>
</evidence>
<dbReference type="PANTHER" id="PTHR24260">
    <property type="match status" value="1"/>
</dbReference>
<evidence type="ECO:0000256" key="5">
    <source>
        <dbReference type="ARBA" id="ARBA00022859"/>
    </source>
</evidence>
<evidence type="ECO:0000256" key="1">
    <source>
        <dbReference type="ARBA" id="ARBA00004613"/>
    </source>
</evidence>
<feature type="domain" description="Peptidase S1" evidence="10">
    <location>
        <begin position="936"/>
        <end position="1223"/>
    </location>
</feature>
<keyword evidence="6" id="KW-1015">Disulfide bond</keyword>
<evidence type="ECO:0000313" key="12">
    <source>
        <dbReference type="EnsemblMetazoa" id="ASIC017724-PA"/>
    </source>
</evidence>
<evidence type="ECO:0000313" key="13">
    <source>
        <dbReference type="Proteomes" id="UP000030765"/>
    </source>
</evidence>
<dbReference type="EMBL" id="ATLV01023781">
    <property type="status" value="NOT_ANNOTATED_CDS"/>
    <property type="molecule type" value="Genomic_DNA"/>
</dbReference>
<gene>
    <name evidence="11" type="ORF">ZHAS_00017724</name>
</gene>
<keyword evidence="5" id="KW-0391">Immunity</keyword>
<dbReference type="FunFam" id="2.40.10.10:FF:000028">
    <property type="entry name" value="Serine protease easter"/>
    <property type="match status" value="1"/>
</dbReference>
<proteinExistence type="inferred from homology"/>
<dbReference type="EnsemblMetazoa" id="ASIC017724-RA">
    <property type="protein sequence ID" value="ASIC017724-PA"/>
    <property type="gene ID" value="ASIC017724"/>
</dbReference>
<dbReference type="InterPro" id="IPR001314">
    <property type="entry name" value="Peptidase_S1A"/>
</dbReference>
<reference evidence="12" key="2">
    <citation type="submission" date="2020-05" db="UniProtKB">
        <authorList>
            <consortium name="EnsemblMetazoa"/>
        </authorList>
    </citation>
    <scope>IDENTIFICATION</scope>
</reference>
<evidence type="ECO:0000256" key="8">
    <source>
        <dbReference type="ARBA" id="ARBA00024195"/>
    </source>
</evidence>
<accession>A0A084WH26</accession>
<dbReference type="STRING" id="74873.A0A084WH26"/>
<evidence type="ECO:0000256" key="7">
    <source>
        <dbReference type="ARBA" id="ARBA00023180"/>
    </source>
</evidence>
<keyword evidence="9" id="KW-0720">Serine protease</keyword>
<dbReference type="InterPro" id="IPR043504">
    <property type="entry name" value="Peptidase_S1_PA_chymotrypsin"/>
</dbReference>
<dbReference type="EMBL" id="ATLV01023780">
    <property type="status" value="NOT_ANNOTATED_CDS"/>
    <property type="molecule type" value="Genomic_DNA"/>
</dbReference>
<dbReference type="VEuPathDB" id="VectorBase:ASIS000741"/>
<keyword evidence="3" id="KW-0399">Innate immunity</keyword>
<evidence type="ECO:0000256" key="6">
    <source>
        <dbReference type="ARBA" id="ARBA00023157"/>
    </source>
</evidence>
<dbReference type="PROSITE" id="PS00135">
    <property type="entry name" value="TRYPSIN_SER"/>
    <property type="match status" value="2"/>
</dbReference>
<evidence type="ECO:0000313" key="11">
    <source>
        <dbReference type="EMBL" id="KFB49520.1"/>
    </source>
</evidence>
<dbReference type="OrthoDB" id="7727055at2759"/>
<feature type="domain" description="Peptidase S1" evidence="10">
    <location>
        <begin position="1603"/>
        <end position="1820"/>
    </location>
</feature>
<keyword evidence="4" id="KW-0732">Signal</keyword>
<dbReference type="InterPro" id="IPR018114">
    <property type="entry name" value="TRYPSIN_HIS"/>
</dbReference>
<keyword evidence="9" id="KW-0645">Protease</keyword>
<dbReference type="EMBL" id="ATLV01023782">
    <property type="status" value="NOT_ANNOTATED_CDS"/>
    <property type="molecule type" value="Genomic_DNA"/>
</dbReference>
<keyword evidence="9" id="KW-0378">Hydrolase</keyword>
<keyword evidence="2" id="KW-0964">Secreted</keyword>
<dbReference type="SMART" id="SM00020">
    <property type="entry name" value="Tryp_SPc"/>
    <property type="match status" value="2"/>
</dbReference>
<dbReference type="InterPro" id="IPR033116">
    <property type="entry name" value="TRYPSIN_SER"/>
</dbReference>
<name>A0A084WH26_ANOSI</name>
<reference evidence="11 13" key="1">
    <citation type="journal article" date="2014" name="BMC Genomics">
        <title>Genome sequence of Anopheles sinensis provides insight into genetics basis of mosquito competence for malaria parasites.</title>
        <authorList>
            <person name="Zhou D."/>
            <person name="Zhang D."/>
            <person name="Ding G."/>
            <person name="Shi L."/>
            <person name="Hou Q."/>
            <person name="Ye Y."/>
            <person name="Xu Y."/>
            <person name="Zhou H."/>
            <person name="Xiong C."/>
            <person name="Li S."/>
            <person name="Yu J."/>
            <person name="Hong S."/>
            <person name="Yu X."/>
            <person name="Zou P."/>
            <person name="Chen C."/>
            <person name="Chang X."/>
            <person name="Wang W."/>
            <person name="Lv Y."/>
            <person name="Sun Y."/>
            <person name="Ma L."/>
            <person name="Shen B."/>
            <person name="Zhu C."/>
        </authorList>
    </citation>
    <scope>NUCLEOTIDE SEQUENCE [LARGE SCALE GENOMIC DNA]</scope>
</reference>
<dbReference type="SMART" id="SM00680">
    <property type="entry name" value="CLIP"/>
    <property type="match status" value="2"/>
</dbReference>
<dbReference type="GO" id="GO:0045087">
    <property type="term" value="P:innate immune response"/>
    <property type="evidence" value="ECO:0007669"/>
    <property type="project" value="UniProtKB-KW"/>
</dbReference>
<dbReference type="InterPro" id="IPR009003">
    <property type="entry name" value="Peptidase_S1_PA"/>
</dbReference>
<keyword evidence="7" id="KW-0325">Glycoprotein</keyword>
<dbReference type="PRINTS" id="PR00722">
    <property type="entry name" value="CHYMOTRYPSIN"/>
</dbReference>
<dbReference type="GO" id="GO:0006508">
    <property type="term" value="P:proteolysis"/>
    <property type="evidence" value="ECO:0007669"/>
    <property type="project" value="UniProtKB-KW"/>
</dbReference>
<dbReference type="InterPro" id="IPR022700">
    <property type="entry name" value="CLIP"/>
</dbReference>
<organism evidence="11">
    <name type="scientific">Anopheles sinensis</name>
    <name type="common">Mosquito</name>
    <dbReference type="NCBI Taxonomy" id="74873"/>
    <lineage>
        <taxon>Eukaryota</taxon>
        <taxon>Metazoa</taxon>
        <taxon>Ecdysozoa</taxon>
        <taxon>Arthropoda</taxon>
        <taxon>Hexapoda</taxon>
        <taxon>Insecta</taxon>
        <taxon>Pterygota</taxon>
        <taxon>Neoptera</taxon>
        <taxon>Endopterygota</taxon>
        <taxon>Diptera</taxon>
        <taxon>Nematocera</taxon>
        <taxon>Culicoidea</taxon>
        <taxon>Culicidae</taxon>
        <taxon>Anophelinae</taxon>
        <taxon>Anopheles</taxon>
    </lineage>
</organism>
<sequence length="1820" mass="203499">MNQPATLNVAATQSRTRTFPQLQRKPVSHTIVTIAPVLRDRVASRTIMSYQSRGDYAGGKMWTLKPSFVVVWLPSLILLLGRCAQSDRSVMASMTRGEEHIGTAMMPNVRESLDDCHMRYYNYNSVESSETPVYVRPRLPFREFPHSALLGWSEGPGGPIRWGCLGVLVWENFILTSASCTADGNNMSPNVARFGDLNLYDASDDEYAQQRIIVQIIRHPEHKFSMKYHDIALMRLDRSVIFHDTVAPACLWNGDEIRFKTMEATGWGDTGYAEKRSPILLKVALSLVDPKRCSQHYLGVRGLRDGLQETQMCAGDIKMDTCPGDSGGPLQVKLLHNTRVTPFVVGVTSFGAACGQSVPGVYTRVAPYIPWIQSTLNQHGENVTERMLEPQACALRYVRYREFEPAVILGKRGSYETLEFNNANLLKADTVHHVTIHSNQVSAVESEQCYGVIFDETTVVTLAQCTSINGTSPTHIRYEGDKISAVAEVYKHPKYEQNSSYNNIGVLKLKDAVKFSDTFVPVCLSLEEDSSIQKLTISGKGSLELNDFNPDPTVSSNETIDVHAVAYERNGPNCSLSHDYTSQLEKGLADEHLCFGSEPFLVPGTCNQTLGGPIQSVRYFWGRMLPDVHALNLFGRDCGYGESAVGVKIAYHTEWIESILLPQKDVPDNDEPFIFLNEALEEGDRCVAGRGSDGTCVDASYCPKVLYEWEVGGLVQFCQTGSLVCCPNGFVRNDTNAEWREIDECVNKYNTSKVSFSRKQHLVSMIFNTEVGVKSCVGTIVTSRTIVVAANCVNGMKIPANISIEASSGSGFIPIAVETVIIHHEFNNSTKQHNIALIKMKDRLDEKLGKGPACLWTNSTHTPFYLTQTLLDTSVSNHTEAFPRYSTDCEHTFGRVLQSNELCVDMELRNGKLVVDEDMPALWSNKVGEESFIPFLVGIASHKSVDDSSVFLHTRISSYANCHIRFHKYAWLAKLYTAAAKGRLAFLREFAHMAAIGWSQRNGTINWNCGGSLIWENVILTAAHCAVDLYNKPPTDVRFGDLDLYNDTDDSFAQQYNIVEIIRHPEHRFSAKYHDIALIKLEKNVILNDTVAPACLWDEEEIRFNSFESAGWGATGVGQSQTPILLKVTLQPIEKSKCDQTYRVGDRGLKQGLQDYQLCAGDAQMDTCPGDSGGPLQVKLLHNAKMTPFVVAVTSFGSFCGQSAPGVYTKVAPYIPWIRSVLEKHGEDAPEWKFRPYACAVRYVKLREFEPDIVASKSNTTESLDFRGVHIDMEDIPSTVAIRWDDENSTLDNCYGVLIDEDTVITLAQCASLNGKPPNHVEVLDILKRDIERVQVHPQYAGGSVYNNIAVIRLKEPFIFDELFQPSCPWYFANIPNDQFEVTGRGRTDLNQIPLDDSIVIGIDSKLTNLLSRTSQRTADNCTLPKEYKLLLTNGLADEHLCFGNDLFLVPEACEQLLGGAVHRKVFRLSKYFNHVYALNLLGRDCGYGQAALGVKLGSHTEWLSKILLTHRRQHIGAVQFFNTDLELHDHCKLPDGELGMCTDARRCPKVQYDFSIQRQVMLCANGTIVCCPFHHVLNATEGAGSEFDECPSRYKSVHKEGIFNPYGELDYDEQFPQVMIAWKTQNGSFDFCMGTLITQSAALSTANYLSRIDSDRVVVKLGWEKTAPTLWVSKITFHPRFEASTLRNDIAIVRIAGTVDPKSGKIPACLWQNQTHTPFHLRQFVLTDLQYLNSYPKYNKDCEVFGHYGNRSLEATQLCADLEVTGYPIKSGEPSFWQQRLDDSGTVVHFLVGIVSYVYPAMTVQTRVESYVDWIKSQM</sequence>
<dbReference type="InterPro" id="IPR001254">
    <property type="entry name" value="Trypsin_dom"/>
</dbReference>
<evidence type="ECO:0000259" key="10">
    <source>
        <dbReference type="PROSITE" id="PS50240"/>
    </source>
</evidence>
<keyword evidence="13" id="KW-1185">Reference proteome</keyword>
<comment type="similarity">
    <text evidence="8">Belongs to the peptidase S1 family. CLIP subfamily.</text>
</comment>
<dbReference type="PANTHER" id="PTHR24260:SF147">
    <property type="entry name" value="EG:BACR7A4.3 PROTEIN-RELATED"/>
    <property type="match status" value="1"/>
</dbReference>
<evidence type="ECO:0000256" key="2">
    <source>
        <dbReference type="ARBA" id="ARBA00022525"/>
    </source>
</evidence>
<dbReference type="SUPFAM" id="SSF50494">
    <property type="entry name" value="Trypsin-like serine proteases"/>
    <property type="match status" value="6"/>
</dbReference>
<dbReference type="Pfam" id="PF00089">
    <property type="entry name" value="Trypsin"/>
    <property type="match status" value="6"/>
</dbReference>
<dbReference type="CDD" id="cd00190">
    <property type="entry name" value="Tryp_SPc"/>
    <property type="match status" value="2"/>
</dbReference>
<dbReference type="EMBL" id="KE525346">
    <property type="protein sequence ID" value="KFB49520.1"/>
    <property type="molecule type" value="Genomic_DNA"/>
</dbReference>
<dbReference type="GO" id="GO:0005576">
    <property type="term" value="C:extracellular region"/>
    <property type="evidence" value="ECO:0007669"/>
    <property type="project" value="UniProtKB-SubCell"/>
</dbReference>
<evidence type="ECO:0000256" key="3">
    <source>
        <dbReference type="ARBA" id="ARBA00022588"/>
    </source>
</evidence>
<feature type="domain" description="Peptidase S1" evidence="10">
    <location>
        <begin position="1253"/>
        <end position="1509"/>
    </location>
</feature>
<dbReference type="PROSITE" id="PS00134">
    <property type="entry name" value="TRYPSIN_HIS"/>
    <property type="match status" value="1"/>
</dbReference>
<feature type="domain" description="Peptidase S1" evidence="10">
    <location>
        <begin position="143"/>
        <end position="377"/>
    </location>
</feature>